<dbReference type="GO" id="GO:0016887">
    <property type="term" value="F:ATP hydrolysis activity"/>
    <property type="evidence" value="ECO:0007669"/>
    <property type="project" value="InterPro"/>
</dbReference>
<dbReference type="AlphaFoldDB" id="A0A2W2FAB5"/>
<dbReference type="PROSITE" id="PS50893">
    <property type="entry name" value="ABC_TRANSPORTER_2"/>
    <property type="match status" value="1"/>
</dbReference>
<dbReference type="Pfam" id="PF03412">
    <property type="entry name" value="Peptidase_C39"/>
    <property type="match status" value="1"/>
</dbReference>
<evidence type="ECO:0000313" key="15">
    <source>
        <dbReference type="EMBL" id="PZG21828.1"/>
    </source>
</evidence>
<keyword evidence="6" id="KW-0378">Hydrolase</keyword>
<reference evidence="15 16" key="1">
    <citation type="submission" date="2018-01" db="EMBL/GenBank/DDBJ databases">
        <title>Draft genome sequence of Jishengella sp. NA12.</title>
        <authorList>
            <person name="Sahin N."/>
            <person name="Ay H."/>
            <person name="Saygin H."/>
        </authorList>
    </citation>
    <scope>NUCLEOTIDE SEQUENCE [LARGE SCALE GENOMIC DNA]</scope>
    <source>
        <strain evidence="15 16">NA12</strain>
    </source>
</reference>
<sequence>MSAAIRSWWRRRVPVRLQLTTVECGAACLAMVLSHHGRRTSVSHTRQRCAPGRGGVSALAIAQAARSYGMRVRGLRGEPTAMPHVALPAIAHWERDHFVVVERWNPRYVDIVDPAWGRRRVTKQQFDEGLSDAVLELRPGPDFDTSGDEGPSSAKILVHMITRLPGIRFLLLQVLLVTVALQVFGLALPVTTKLIVDEVFGLSRDDLVALLGLALLVIIAAQVIAAYLRALLLIYLQGRIDWQLLVGFAGHLYRLPLRFFHQRTTGDLATRINGIAALRDLIANQTLTATLDAMLVLTYFVLMFAFDPVLASVVAAVLVIQVVIVASTHGRARDLLARSIAAQTGVNEYVIQTISGISTVKAVGAERRVVDELTDRIVDWSATTLRRNHLGAGLDTATGMLRMLTPLLVLWLGAWRVLDGQLSIGTLLGFTWLAAAVLAPMSTLLANWQRLQVAAVQLERIGDVLKAAPERGGDQDPRPGPEGSRLELRDVTFHYDEGSPPAVSDVTLSVEPGQRVAIVGRSGAGKTTLAMLMLGLYQPTSGEIRCDGVALPDIAPVALRRRFGVVLQEPFTMRASIRDNIAFGLPEATLDDVVWAARIAEVDPEVNQLPLGYDTPLAERGVGLSGGQLQRLAIARALVRRPSILVFDEATSHLDAETEQRIVANLRGVTCTQVVIAHRLSTIQNADVIVVLHEGQVIEAGSHADLVESGGPYAVLVAAQTGAGGDPELLAELLAFYEIEPG</sequence>
<dbReference type="OrthoDB" id="9806127at2"/>
<dbReference type="SUPFAM" id="SSF52540">
    <property type="entry name" value="P-loop containing nucleoside triphosphate hydrolases"/>
    <property type="match status" value="1"/>
</dbReference>
<evidence type="ECO:0000256" key="7">
    <source>
        <dbReference type="ARBA" id="ARBA00022840"/>
    </source>
</evidence>
<evidence type="ECO:0000313" key="16">
    <source>
        <dbReference type="Proteomes" id="UP000248924"/>
    </source>
</evidence>
<dbReference type="InterPro" id="IPR036640">
    <property type="entry name" value="ABC1_TM_sf"/>
</dbReference>
<dbReference type="InterPro" id="IPR011527">
    <property type="entry name" value="ABC1_TM_dom"/>
</dbReference>
<evidence type="ECO:0000256" key="2">
    <source>
        <dbReference type="ARBA" id="ARBA00022448"/>
    </source>
</evidence>
<dbReference type="EMBL" id="POTY01000025">
    <property type="protein sequence ID" value="PZG21828.1"/>
    <property type="molecule type" value="Genomic_DNA"/>
</dbReference>
<feature type="transmembrane region" description="Helical" evidence="11">
    <location>
        <begin position="308"/>
        <end position="328"/>
    </location>
</feature>
<feature type="domain" description="ABC transmembrane type-1" evidence="13">
    <location>
        <begin position="174"/>
        <end position="452"/>
    </location>
</feature>
<evidence type="ECO:0000256" key="1">
    <source>
        <dbReference type="ARBA" id="ARBA00004651"/>
    </source>
</evidence>
<evidence type="ECO:0000256" key="8">
    <source>
        <dbReference type="ARBA" id="ARBA00022989"/>
    </source>
</evidence>
<evidence type="ECO:0000256" key="10">
    <source>
        <dbReference type="ARBA" id="ARBA00061644"/>
    </source>
</evidence>
<evidence type="ECO:0000256" key="6">
    <source>
        <dbReference type="ARBA" id="ARBA00022807"/>
    </source>
</evidence>
<dbReference type="InterPro" id="IPR003439">
    <property type="entry name" value="ABC_transporter-like_ATP-bd"/>
</dbReference>
<dbReference type="GO" id="GO:0140359">
    <property type="term" value="F:ABC-type transporter activity"/>
    <property type="evidence" value="ECO:0007669"/>
    <property type="project" value="InterPro"/>
</dbReference>
<dbReference type="RefSeq" id="WP_111212893.1">
    <property type="nucleotide sequence ID" value="NZ_POTY01000025.1"/>
</dbReference>
<dbReference type="FunFam" id="3.40.50.300:FF:000299">
    <property type="entry name" value="ABC transporter ATP-binding protein/permease"/>
    <property type="match status" value="1"/>
</dbReference>
<dbReference type="InterPro" id="IPR017871">
    <property type="entry name" value="ABC_transporter-like_CS"/>
</dbReference>
<dbReference type="GO" id="GO:0005886">
    <property type="term" value="C:plasma membrane"/>
    <property type="evidence" value="ECO:0007669"/>
    <property type="project" value="UniProtKB-SubCell"/>
</dbReference>
<dbReference type="Gene3D" id="3.40.50.300">
    <property type="entry name" value="P-loop containing nucleotide triphosphate hydrolases"/>
    <property type="match status" value="1"/>
</dbReference>
<feature type="transmembrane region" description="Helical" evidence="11">
    <location>
        <begin position="208"/>
        <end position="236"/>
    </location>
</feature>
<evidence type="ECO:0000256" key="9">
    <source>
        <dbReference type="ARBA" id="ARBA00023136"/>
    </source>
</evidence>
<comment type="subcellular location">
    <subcellularLocation>
        <location evidence="1">Cell membrane</location>
        <topology evidence="1">Multi-pass membrane protein</topology>
    </subcellularLocation>
</comment>
<feature type="transmembrane region" description="Helical" evidence="11">
    <location>
        <begin position="424"/>
        <end position="446"/>
    </location>
</feature>
<dbReference type="InterPro" id="IPR005074">
    <property type="entry name" value="Peptidase_C39"/>
</dbReference>
<keyword evidence="2" id="KW-0813">Transport</keyword>
<dbReference type="CDD" id="cd18779">
    <property type="entry name" value="ABC_6TM_T1SS_like"/>
    <property type="match status" value="1"/>
</dbReference>
<evidence type="ECO:0000259" key="14">
    <source>
        <dbReference type="PROSITE" id="PS50990"/>
    </source>
</evidence>
<keyword evidence="5" id="KW-0547">Nucleotide-binding</keyword>
<name>A0A2W2FAB5_9ACTN</name>
<dbReference type="PROSITE" id="PS50990">
    <property type="entry name" value="PEPTIDASE_C39"/>
    <property type="match status" value="1"/>
</dbReference>
<dbReference type="InterPro" id="IPR027417">
    <property type="entry name" value="P-loop_NTPase"/>
</dbReference>
<keyword evidence="3" id="KW-1003">Cell membrane</keyword>
<keyword evidence="6" id="KW-0788">Thiol protease</keyword>
<dbReference type="Proteomes" id="UP000248924">
    <property type="component" value="Unassembled WGS sequence"/>
</dbReference>
<keyword evidence="6" id="KW-0645">Protease</keyword>
<organism evidence="15 16">
    <name type="scientific">Micromonospora craterilacus</name>
    <dbReference type="NCBI Taxonomy" id="1655439"/>
    <lineage>
        <taxon>Bacteria</taxon>
        <taxon>Bacillati</taxon>
        <taxon>Actinomycetota</taxon>
        <taxon>Actinomycetes</taxon>
        <taxon>Micromonosporales</taxon>
        <taxon>Micromonosporaceae</taxon>
        <taxon>Micromonospora</taxon>
    </lineage>
</organism>
<dbReference type="Gene3D" id="1.20.1560.10">
    <property type="entry name" value="ABC transporter type 1, transmembrane domain"/>
    <property type="match status" value="1"/>
</dbReference>
<gene>
    <name evidence="15" type="ORF">C1I95_06720</name>
</gene>
<feature type="transmembrane region" description="Helical" evidence="11">
    <location>
        <begin position="281"/>
        <end position="302"/>
    </location>
</feature>
<evidence type="ECO:0000259" key="12">
    <source>
        <dbReference type="PROSITE" id="PS50893"/>
    </source>
</evidence>
<dbReference type="GO" id="GO:0006508">
    <property type="term" value="P:proteolysis"/>
    <property type="evidence" value="ECO:0007669"/>
    <property type="project" value="InterPro"/>
</dbReference>
<evidence type="ECO:0000256" key="5">
    <source>
        <dbReference type="ARBA" id="ARBA00022741"/>
    </source>
</evidence>
<dbReference type="GO" id="GO:0034040">
    <property type="term" value="F:ATPase-coupled lipid transmembrane transporter activity"/>
    <property type="evidence" value="ECO:0007669"/>
    <property type="project" value="TreeGrafter"/>
</dbReference>
<dbReference type="SUPFAM" id="SSF90123">
    <property type="entry name" value="ABC transporter transmembrane region"/>
    <property type="match status" value="1"/>
</dbReference>
<proteinExistence type="inferred from homology"/>
<dbReference type="GO" id="GO:0005524">
    <property type="term" value="F:ATP binding"/>
    <property type="evidence" value="ECO:0007669"/>
    <property type="project" value="UniProtKB-KW"/>
</dbReference>
<dbReference type="PANTHER" id="PTHR24221:SF606">
    <property type="entry name" value="COLICIN V SECRETION-PROCESSING ATP-BINDING PROTEIN"/>
    <property type="match status" value="1"/>
</dbReference>
<dbReference type="PROSITE" id="PS00211">
    <property type="entry name" value="ABC_TRANSPORTER_1"/>
    <property type="match status" value="1"/>
</dbReference>
<dbReference type="InterPro" id="IPR003593">
    <property type="entry name" value="AAA+_ATPase"/>
</dbReference>
<comment type="similarity">
    <text evidence="10">Belongs to the ABC transporter superfamily. Lipid exporter (TC 3.A.1.106) family.</text>
</comment>
<dbReference type="InterPro" id="IPR039421">
    <property type="entry name" value="Type_1_exporter"/>
</dbReference>
<dbReference type="Pfam" id="PF00664">
    <property type="entry name" value="ABC_membrane"/>
    <property type="match status" value="1"/>
</dbReference>
<evidence type="ECO:0000256" key="11">
    <source>
        <dbReference type="SAM" id="Phobius"/>
    </source>
</evidence>
<evidence type="ECO:0000256" key="4">
    <source>
        <dbReference type="ARBA" id="ARBA00022692"/>
    </source>
</evidence>
<dbReference type="PANTHER" id="PTHR24221">
    <property type="entry name" value="ATP-BINDING CASSETTE SUB-FAMILY B"/>
    <property type="match status" value="1"/>
</dbReference>
<dbReference type="GO" id="GO:0008234">
    <property type="term" value="F:cysteine-type peptidase activity"/>
    <property type="evidence" value="ECO:0007669"/>
    <property type="project" value="UniProtKB-KW"/>
</dbReference>
<protein>
    <submittedName>
        <fullName evidence="15">ABC transporter</fullName>
    </submittedName>
</protein>
<accession>A0A2W2FAB5</accession>
<dbReference type="PROSITE" id="PS50929">
    <property type="entry name" value="ABC_TM1F"/>
    <property type="match status" value="1"/>
</dbReference>
<dbReference type="Pfam" id="PF00005">
    <property type="entry name" value="ABC_tran"/>
    <property type="match status" value="1"/>
</dbReference>
<evidence type="ECO:0000259" key="13">
    <source>
        <dbReference type="PROSITE" id="PS50929"/>
    </source>
</evidence>
<dbReference type="Gene3D" id="3.90.70.10">
    <property type="entry name" value="Cysteine proteinases"/>
    <property type="match status" value="1"/>
</dbReference>
<dbReference type="SMART" id="SM00382">
    <property type="entry name" value="AAA"/>
    <property type="match status" value="1"/>
</dbReference>
<keyword evidence="16" id="KW-1185">Reference proteome</keyword>
<keyword evidence="4 11" id="KW-0812">Transmembrane</keyword>
<feature type="domain" description="Peptidase C39" evidence="14">
    <location>
        <begin position="18"/>
        <end position="137"/>
    </location>
</feature>
<comment type="caution">
    <text evidence="15">The sequence shown here is derived from an EMBL/GenBank/DDBJ whole genome shotgun (WGS) entry which is preliminary data.</text>
</comment>
<feature type="transmembrane region" description="Helical" evidence="11">
    <location>
        <begin position="169"/>
        <end position="188"/>
    </location>
</feature>
<feature type="domain" description="ABC transporter" evidence="12">
    <location>
        <begin position="486"/>
        <end position="719"/>
    </location>
</feature>
<keyword evidence="8 11" id="KW-1133">Transmembrane helix</keyword>
<keyword evidence="7" id="KW-0067">ATP-binding</keyword>
<evidence type="ECO:0000256" key="3">
    <source>
        <dbReference type="ARBA" id="ARBA00022475"/>
    </source>
</evidence>
<keyword evidence="9 11" id="KW-0472">Membrane</keyword>